<dbReference type="EC" id="5.4.99.5" evidence="1"/>
<protein>
    <recommendedName>
        <fullName evidence="1">chorismate mutase</fullName>
        <ecNumber evidence="1">5.4.99.5</ecNumber>
    </recommendedName>
</protein>
<evidence type="ECO:0000313" key="5">
    <source>
        <dbReference type="Proteomes" id="UP001523550"/>
    </source>
</evidence>
<keyword evidence="5" id="KW-1185">Reference proteome</keyword>
<comment type="caution">
    <text evidence="4">The sequence shown here is derived from an EMBL/GenBank/DDBJ whole genome shotgun (WGS) entry which is preliminary data.</text>
</comment>
<reference evidence="4 5" key="1">
    <citation type="submission" date="2022-03" db="EMBL/GenBank/DDBJ databases">
        <title>Genomic Encyclopedia of Type Strains, Phase III (KMG-III): the genomes of soil and plant-associated and newly described type strains.</title>
        <authorList>
            <person name="Whitman W."/>
        </authorList>
    </citation>
    <scope>NUCLEOTIDE SEQUENCE [LARGE SCALE GENOMIC DNA]</scope>
    <source>
        <strain evidence="4 5">BSker1</strain>
    </source>
</reference>
<accession>A0ABT1GBD9</accession>
<dbReference type="Pfam" id="PF01817">
    <property type="entry name" value="CM_2"/>
    <property type="match status" value="1"/>
</dbReference>
<gene>
    <name evidence="4" type="ORF">J2T60_002653</name>
</gene>
<evidence type="ECO:0000256" key="1">
    <source>
        <dbReference type="ARBA" id="ARBA00012404"/>
    </source>
</evidence>
<feature type="domain" description="Chorismate mutase" evidence="3">
    <location>
        <begin position="1"/>
        <end position="89"/>
    </location>
</feature>
<evidence type="ECO:0000256" key="2">
    <source>
        <dbReference type="ARBA" id="ARBA00023235"/>
    </source>
</evidence>
<dbReference type="InterPro" id="IPR002701">
    <property type="entry name" value="CM_II_prokaryot"/>
</dbReference>
<dbReference type="RefSeq" id="WP_253451254.1">
    <property type="nucleotide sequence ID" value="NZ_JALJYF010000003.1"/>
</dbReference>
<dbReference type="EMBL" id="JALJYF010000003">
    <property type="protein sequence ID" value="MCP1728639.1"/>
    <property type="molecule type" value="Genomic_DNA"/>
</dbReference>
<name>A0ABT1GBD9_9GAMM</name>
<dbReference type="PANTHER" id="PTHR38041">
    <property type="entry name" value="CHORISMATE MUTASE"/>
    <property type="match status" value="1"/>
</dbReference>
<dbReference type="Proteomes" id="UP001523550">
    <property type="component" value="Unassembled WGS sequence"/>
</dbReference>
<organism evidence="4 5">
    <name type="scientific">Natronospira proteinivora</name>
    <dbReference type="NCBI Taxonomy" id="1807133"/>
    <lineage>
        <taxon>Bacteria</taxon>
        <taxon>Pseudomonadati</taxon>
        <taxon>Pseudomonadota</taxon>
        <taxon>Gammaproteobacteria</taxon>
        <taxon>Natronospirales</taxon>
        <taxon>Natronospiraceae</taxon>
        <taxon>Natronospira</taxon>
    </lineage>
</organism>
<dbReference type="InterPro" id="IPR051331">
    <property type="entry name" value="Chorismate_mutase-related"/>
</dbReference>
<evidence type="ECO:0000313" key="4">
    <source>
        <dbReference type="EMBL" id="MCP1728639.1"/>
    </source>
</evidence>
<dbReference type="InterPro" id="IPR036263">
    <property type="entry name" value="Chorismate_II_sf"/>
</dbReference>
<dbReference type="Gene3D" id="1.20.59.10">
    <property type="entry name" value="Chorismate mutase"/>
    <property type="match status" value="1"/>
</dbReference>
<dbReference type="SMART" id="SM00830">
    <property type="entry name" value="CM_2"/>
    <property type="match status" value="1"/>
</dbReference>
<dbReference type="PROSITE" id="PS51168">
    <property type="entry name" value="CHORISMATE_MUT_2"/>
    <property type="match status" value="1"/>
</dbReference>
<dbReference type="SUPFAM" id="SSF48600">
    <property type="entry name" value="Chorismate mutase II"/>
    <property type="match status" value="1"/>
</dbReference>
<dbReference type="InterPro" id="IPR036979">
    <property type="entry name" value="CM_dom_sf"/>
</dbReference>
<evidence type="ECO:0000259" key="3">
    <source>
        <dbReference type="PROSITE" id="PS51168"/>
    </source>
</evidence>
<dbReference type="PANTHER" id="PTHR38041:SF1">
    <property type="entry name" value="CHORISMATE MUTASE"/>
    <property type="match status" value="1"/>
</dbReference>
<proteinExistence type="predicted"/>
<sequence>MQEDLNAMRRLIDVMDQTLLDLINQRIALTREIGYIKARDGLACRDEARERQLCLRITMGNNGPISDSAAQRIFELLMQESRRHQAQCQDTEYPTARNPS</sequence>
<keyword evidence="2" id="KW-0413">Isomerase</keyword>